<dbReference type="InterPro" id="IPR015300">
    <property type="entry name" value="DNA-bd_pseudobarrel_sf"/>
</dbReference>
<dbReference type="InterPro" id="IPR003340">
    <property type="entry name" value="B3_DNA-bd"/>
</dbReference>
<dbReference type="GO" id="GO:0003677">
    <property type="term" value="F:DNA binding"/>
    <property type="evidence" value="ECO:0007669"/>
    <property type="project" value="UniProtKB-KW"/>
</dbReference>
<dbReference type="Proteomes" id="UP000187609">
    <property type="component" value="Unassembled WGS sequence"/>
</dbReference>
<evidence type="ECO:0000256" key="1">
    <source>
        <dbReference type="ARBA" id="ARBA00004123"/>
    </source>
</evidence>
<sequence length="203" mass="23371">MDASPSTKRALFYSSTSSDDKSYSSTSSDNEEEIPPTFEVIMSDSCIDYNDLSHTLIYSNTKDLKNSLLQTLTMDASYSTKRALTYSSTSDDEEENHPTFEVVMTDSYINYDDLYIPRKIYKHLPPTVEIALLHYRGKEWFVSMSVGDRRRFKEGWKLFVLDNYVKQGFIVKFMLVDVSSLYVDFNVEVKGEGTLDRNSVEID</sequence>
<dbReference type="SMR" id="A0A1J6IH08"/>
<dbReference type="EMBL" id="MJEQ01037186">
    <property type="protein sequence ID" value="OIT04166.1"/>
    <property type="molecule type" value="Genomic_DNA"/>
</dbReference>
<evidence type="ECO:0000313" key="9">
    <source>
        <dbReference type="Proteomes" id="UP000187609"/>
    </source>
</evidence>
<organism evidence="8 9">
    <name type="scientific">Nicotiana attenuata</name>
    <name type="common">Coyote tobacco</name>
    <dbReference type="NCBI Taxonomy" id="49451"/>
    <lineage>
        <taxon>Eukaryota</taxon>
        <taxon>Viridiplantae</taxon>
        <taxon>Streptophyta</taxon>
        <taxon>Embryophyta</taxon>
        <taxon>Tracheophyta</taxon>
        <taxon>Spermatophyta</taxon>
        <taxon>Magnoliopsida</taxon>
        <taxon>eudicotyledons</taxon>
        <taxon>Gunneridae</taxon>
        <taxon>Pentapetalae</taxon>
        <taxon>asterids</taxon>
        <taxon>lamiids</taxon>
        <taxon>Solanales</taxon>
        <taxon>Solanaceae</taxon>
        <taxon>Nicotianoideae</taxon>
        <taxon>Nicotianeae</taxon>
        <taxon>Nicotiana</taxon>
    </lineage>
</organism>
<name>A0A1J6IH08_NICAT</name>
<keyword evidence="2" id="KW-0805">Transcription regulation</keyword>
<evidence type="ECO:0000256" key="5">
    <source>
        <dbReference type="ARBA" id="ARBA00023242"/>
    </source>
</evidence>
<keyword evidence="9" id="KW-1185">Reference proteome</keyword>
<dbReference type="PROSITE" id="PS50863">
    <property type="entry name" value="B3"/>
    <property type="match status" value="1"/>
</dbReference>
<dbReference type="SUPFAM" id="SSF101936">
    <property type="entry name" value="DNA-binding pseudobarrel domain"/>
    <property type="match status" value="1"/>
</dbReference>
<dbReference type="Gene3D" id="2.40.330.10">
    <property type="entry name" value="DNA-binding pseudobarrel domain"/>
    <property type="match status" value="1"/>
</dbReference>
<accession>A0A1J6IH08</accession>
<feature type="domain" description="TF-B3" evidence="7">
    <location>
        <begin position="99"/>
        <end position="189"/>
    </location>
</feature>
<proteinExistence type="predicted"/>
<evidence type="ECO:0000256" key="4">
    <source>
        <dbReference type="ARBA" id="ARBA00023163"/>
    </source>
</evidence>
<dbReference type="GO" id="GO:0005634">
    <property type="term" value="C:nucleus"/>
    <property type="evidence" value="ECO:0007669"/>
    <property type="project" value="UniProtKB-SubCell"/>
</dbReference>
<dbReference type="Pfam" id="PF02362">
    <property type="entry name" value="B3"/>
    <property type="match status" value="1"/>
</dbReference>
<evidence type="ECO:0000313" key="8">
    <source>
        <dbReference type="EMBL" id="OIT04166.1"/>
    </source>
</evidence>
<evidence type="ECO:0000259" key="7">
    <source>
        <dbReference type="PROSITE" id="PS50863"/>
    </source>
</evidence>
<evidence type="ECO:0000256" key="3">
    <source>
        <dbReference type="ARBA" id="ARBA00023125"/>
    </source>
</evidence>
<comment type="subcellular location">
    <subcellularLocation>
        <location evidence="1">Nucleus</location>
    </subcellularLocation>
</comment>
<feature type="compositionally biased region" description="Low complexity" evidence="6">
    <location>
        <begin position="13"/>
        <end position="28"/>
    </location>
</feature>
<dbReference type="SMART" id="SM01019">
    <property type="entry name" value="B3"/>
    <property type="match status" value="1"/>
</dbReference>
<reference evidence="8" key="1">
    <citation type="submission" date="2016-11" db="EMBL/GenBank/DDBJ databases">
        <title>The genome of Nicotiana attenuata.</title>
        <authorList>
            <person name="Xu S."/>
            <person name="Brockmoeller T."/>
            <person name="Gaquerel E."/>
            <person name="Navarro A."/>
            <person name="Kuhl H."/>
            <person name="Gase K."/>
            <person name="Ling Z."/>
            <person name="Zhou W."/>
            <person name="Kreitzer C."/>
            <person name="Stanke M."/>
            <person name="Tang H."/>
            <person name="Lyons E."/>
            <person name="Pandey P."/>
            <person name="Pandey S.P."/>
            <person name="Timmermann B."/>
            <person name="Baldwin I.T."/>
        </authorList>
    </citation>
    <scope>NUCLEOTIDE SEQUENCE [LARGE SCALE GENOMIC DNA]</scope>
    <source>
        <strain evidence="8">UT</strain>
    </source>
</reference>
<comment type="caution">
    <text evidence="8">The sequence shown here is derived from an EMBL/GenBank/DDBJ whole genome shotgun (WGS) entry which is preliminary data.</text>
</comment>
<gene>
    <name evidence="8" type="ORF">A4A49_64322</name>
</gene>
<keyword evidence="3" id="KW-0238">DNA-binding</keyword>
<dbReference type="AlphaFoldDB" id="A0A1J6IH08"/>
<keyword evidence="5" id="KW-0539">Nucleus</keyword>
<keyword evidence="4" id="KW-0804">Transcription</keyword>
<evidence type="ECO:0000256" key="6">
    <source>
        <dbReference type="SAM" id="MobiDB-lite"/>
    </source>
</evidence>
<dbReference type="CDD" id="cd10017">
    <property type="entry name" value="B3_DNA"/>
    <property type="match status" value="1"/>
</dbReference>
<protein>
    <recommendedName>
        <fullName evidence="7">TF-B3 domain-containing protein</fullName>
    </recommendedName>
</protein>
<dbReference type="Gramene" id="OIT04166">
    <property type="protein sequence ID" value="OIT04166"/>
    <property type="gene ID" value="A4A49_64322"/>
</dbReference>
<feature type="region of interest" description="Disordered" evidence="6">
    <location>
        <begin position="1"/>
        <end position="35"/>
    </location>
</feature>
<evidence type="ECO:0000256" key="2">
    <source>
        <dbReference type="ARBA" id="ARBA00023015"/>
    </source>
</evidence>